<evidence type="ECO:0000313" key="1">
    <source>
        <dbReference type="EMBL" id="CAD7695635.1"/>
    </source>
</evidence>
<gene>
    <name evidence="1" type="ORF">OSTQU699_LOCUS996</name>
</gene>
<comment type="caution">
    <text evidence="1">The sequence shown here is derived from an EMBL/GenBank/DDBJ whole genome shotgun (WGS) entry which is preliminary data.</text>
</comment>
<reference evidence="1" key="1">
    <citation type="submission" date="2020-12" db="EMBL/GenBank/DDBJ databases">
        <authorList>
            <person name="Iha C."/>
        </authorList>
    </citation>
    <scope>NUCLEOTIDE SEQUENCE</scope>
</reference>
<accession>A0A8S1IMT2</accession>
<protein>
    <submittedName>
        <fullName evidence="1">Uncharacterized protein</fullName>
    </submittedName>
</protein>
<organism evidence="1 2">
    <name type="scientific">Ostreobium quekettii</name>
    <dbReference type="NCBI Taxonomy" id="121088"/>
    <lineage>
        <taxon>Eukaryota</taxon>
        <taxon>Viridiplantae</taxon>
        <taxon>Chlorophyta</taxon>
        <taxon>core chlorophytes</taxon>
        <taxon>Ulvophyceae</taxon>
        <taxon>TCBD clade</taxon>
        <taxon>Bryopsidales</taxon>
        <taxon>Ostreobineae</taxon>
        <taxon>Ostreobiaceae</taxon>
        <taxon>Ostreobium</taxon>
    </lineage>
</organism>
<dbReference type="Proteomes" id="UP000708148">
    <property type="component" value="Unassembled WGS sequence"/>
</dbReference>
<evidence type="ECO:0000313" key="2">
    <source>
        <dbReference type="Proteomes" id="UP000708148"/>
    </source>
</evidence>
<dbReference type="EMBL" id="CAJHUC010000370">
    <property type="protein sequence ID" value="CAD7695635.1"/>
    <property type="molecule type" value="Genomic_DNA"/>
</dbReference>
<name>A0A8S1IMT2_9CHLO</name>
<proteinExistence type="predicted"/>
<keyword evidence="2" id="KW-1185">Reference proteome</keyword>
<sequence>MLGQCAGRSRPHHRSPCLACARRATPAGPATPQTFIKMRTVACVLLALVAVAAARELQQLNCKTDSRATLNLSGSGSGVAQSQAFCQAEADARSAIEKTISEYVVKIFEGDAAGQCTEAAASDAVTGIAKAVATAYTSVTTKVEIQGTGEACAEGFAAGDALAISLVDITLDLSVQLIEEKYPDEGYGEQIVKAVTGKENEATGAAAGRAVAVVVASAWAAAAGGACTTGGFESNFEEAFVESASTAIAELWATVVVELCSNFEEGEPPAAVSTSECRCP</sequence>
<dbReference type="AlphaFoldDB" id="A0A8S1IMT2"/>